<evidence type="ECO:0008006" key="3">
    <source>
        <dbReference type="Google" id="ProtNLM"/>
    </source>
</evidence>
<dbReference type="EMBL" id="JBFOLJ010000006">
    <property type="protein sequence ID" value="KAL2528460.1"/>
    <property type="molecule type" value="Genomic_DNA"/>
</dbReference>
<gene>
    <name evidence="1" type="ORF">Fot_21061</name>
</gene>
<evidence type="ECO:0000313" key="2">
    <source>
        <dbReference type="Proteomes" id="UP001604277"/>
    </source>
</evidence>
<reference evidence="2" key="1">
    <citation type="submission" date="2024-07" db="EMBL/GenBank/DDBJ databases">
        <title>Two chromosome-level genome assemblies of Korean endemic species Abeliophyllum distichum and Forsythia ovata (Oleaceae).</title>
        <authorList>
            <person name="Jang H."/>
        </authorList>
    </citation>
    <scope>NUCLEOTIDE SEQUENCE [LARGE SCALE GENOMIC DNA]</scope>
</reference>
<dbReference type="AlphaFoldDB" id="A0ABD1UTR8"/>
<name>A0ABD1UTR8_9LAMI</name>
<organism evidence="1 2">
    <name type="scientific">Forsythia ovata</name>
    <dbReference type="NCBI Taxonomy" id="205694"/>
    <lineage>
        <taxon>Eukaryota</taxon>
        <taxon>Viridiplantae</taxon>
        <taxon>Streptophyta</taxon>
        <taxon>Embryophyta</taxon>
        <taxon>Tracheophyta</taxon>
        <taxon>Spermatophyta</taxon>
        <taxon>Magnoliopsida</taxon>
        <taxon>eudicotyledons</taxon>
        <taxon>Gunneridae</taxon>
        <taxon>Pentapetalae</taxon>
        <taxon>asterids</taxon>
        <taxon>lamiids</taxon>
        <taxon>Lamiales</taxon>
        <taxon>Oleaceae</taxon>
        <taxon>Forsythieae</taxon>
        <taxon>Forsythia</taxon>
    </lineage>
</organism>
<comment type="caution">
    <text evidence="1">The sequence shown here is derived from an EMBL/GenBank/DDBJ whole genome shotgun (WGS) entry which is preliminary data.</text>
</comment>
<sequence>MLHLFSSVQLGRQLADLVALENYHYLTLQPLSTMRRRDSSCTYPGRDPSSYSTIYFELKTHAYLWSVGALLFQLVTGKTPFTENNQIHEGGGQVNPSALRKKNVKGNRSFFDREVDTSNYGR</sequence>
<protein>
    <recommendedName>
        <fullName evidence="3">Protein kinase domain-containing protein</fullName>
    </recommendedName>
</protein>
<dbReference type="Gene3D" id="1.10.510.10">
    <property type="entry name" value="Transferase(Phosphotransferase) domain 1"/>
    <property type="match status" value="1"/>
</dbReference>
<accession>A0ABD1UTR8</accession>
<dbReference type="Proteomes" id="UP001604277">
    <property type="component" value="Unassembled WGS sequence"/>
</dbReference>
<keyword evidence="2" id="KW-1185">Reference proteome</keyword>
<proteinExistence type="predicted"/>
<evidence type="ECO:0000313" key="1">
    <source>
        <dbReference type="EMBL" id="KAL2528460.1"/>
    </source>
</evidence>